<evidence type="ECO:0000313" key="2">
    <source>
        <dbReference type="EMBL" id="KAG2489198.1"/>
    </source>
</evidence>
<proteinExistence type="predicted"/>
<sequence>MEGAARAFNELASVWAPPGLVSQALAGELEAMAAWRPQLEVLEEMGQPSSALRRQVAEAQASEGPQAGELRRVVEEALEDAVFRDSAQPRNKDVEALEEEVSELWKASSGIDMEVEYLQLVLRALSEQPSFEGNWSALSELTFTRQGGFASIYRATYMGT</sequence>
<comment type="caution">
    <text evidence="2">The sequence shown here is derived from an EMBL/GenBank/DDBJ whole genome shotgun (WGS) entry which is preliminary data.</text>
</comment>
<evidence type="ECO:0000256" key="1">
    <source>
        <dbReference type="SAM" id="MobiDB-lite"/>
    </source>
</evidence>
<evidence type="ECO:0000313" key="3">
    <source>
        <dbReference type="Proteomes" id="UP000612055"/>
    </source>
</evidence>
<reference evidence="2" key="1">
    <citation type="journal article" date="2020" name="bioRxiv">
        <title>Comparative genomics of Chlamydomonas.</title>
        <authorList>
            <person name="Craig R.J."/>
            <person name="Hasan A.R."/>
            <person name="Ness R.W."/>
            <person name="Keightley P.D."/>
        </authorList>
    </citation>
    <scope>NUCLEOTIDE SEQUENCE</scope>
    <source>
        <strain evidence="2">CCAP 11/70</strain>
    </source>
</reference>
<keyword evidence="3" id="KW-1185">Reference proteome</keyword>
<dbReference type="AlphaFoldDB" id="A0A835XS34"/>
<feature type="region of interest" description="Disordered" evidence="1">
    <location>
        <begin position="46"/>
        <end position="67"/>
    </location>
</feature>
<protein>
    <submittedName>
        <fullName evidence="2">Uncharacterized protein</fullName>
    </submittedName>
</protein>
<dbReference type="EMBL" id="JAEHOE010000075">
    <property type="protein sequence ID" value="KAG2489198.1"/>
    <property type="molecule type" value="Genomic_DNA"/>
</dbReference>
<organism evidence="2 3">
    <name type="scientific">Edaphochlamys debaryana</name>
    <dbReference type="NCBI Taxonomy" id="47281"/>
    <lineage>
        <taxon>Eukaryota</taxon>
        <taxon>Viridiplantae</taxon>
        <taxon>Chlorophyta</taxon>
        <taxon>core chlorophytes</taxon>
        <taxon>Chlorophyceae</taxon>
        <taxon>CS clade</taxon>
        <taxon>Chlamydomonadales</taxon>
        <taxon>Chlamydomonadales incertae sedis</taxon>
        <taxon>Edaphochlamys</taxon>
    </lineage>
</organism>
<gene>
    <name evidence="2" type="ORF">HYH03_012223</name>
</gene>
<name>A0A835XS34_9CHLO</name>
<dbReference type="Proteomes" id="UP000612055">
    <property type="component" value="Unassembled WGS sequence"/>
</dbReference>
<accession>A0A835XS34</accession>